<dbReference type="Proteomes" id="UP001597368">
    <property type="component" value="Unassembled WGS sequence"/>
</dbReference>
<dbReference type="EMBL" id="JBHUFV010000015">
    <property type="protein sequence ID" value="MFD1931467.1"/>
    <property type="molecule type" value="Genomic_DNA"/>
</dbReference>
<name>A0ABW4SSE2_9ACTN</name>
<evidence type="ECO:0000313" key="2">
    <source>
        <dbReference type="Proteomes" id="UP001597368"/>
    </source>
</evidence>
<reference evidence="2" key="1">
    <citation type="journal article" date="2019" name="Int. J. Syst. Evol. Microbiol.">
        <title>The Global Catalogue of Microorganisms (GCM) 10K type strain sequencing project: providing services to taxonomists for standard genome sequencing and annotation.</title>
        <authorList>
            <consortium name="The Broad Institute Genomics Platform"/>
            <consortium name="The Broad Institute Genome Sequencing Center for Infectious Disease"/>
            <person name="Wu L."/>
            <person name="Ma J."/>
        </authorList>
    </citation>
    <scope>NUCLEOTIDE SEQUENCE [LARGE SCALE GENOMIC DNA]</scope>
    <source>
        <strain evidence="2">ICMP 6774ER</strain>
    </source>
</reference>
<protein>
    <submittedName>
        <fullName evidence="1">Uncharacterized protein</fullName>
    </submittedName>
</protein>
<comment type="caution">
    <text evidence="1">The sequence shown here is derived from an EMBL/GenBank/DDBJ whole genome shotgun (WGS) entry which is preliminary data.</text>
</comment>
<organism evidence="1 2">
    <name type="scientific">Nonomuraea mangrovi</name>
    <dbReference type="NCBI Taxonomy" id="2316207"/>
    <lineage>
        <taxon>Bacteria</taxon>
        <taxon>Bacillati</taxon>
        <taxon>Actinomycetota</taxon>
        <taxon>Actinomycetes</taxon>
        <taxon>Streptosporangiales</taxon>
        <taxon>Streptosporangiaceae</taxon>
        <taxon>Nonomuraea</taxon>
    </lineage>
</organism>
<evidence type="ECO:0000313" key="1">
    <source>
        <dbReference type="EMBL" id="MFD1931467.1"/>
    </source>
</evidence>
<keyword evidence="2" id="KW-1185">Reference proteome</keyword>
<sequence length="262" mass="29180">MLVHSVLTAVSLVAPPHVIDAPGKGVRIEALTKQFSGGKLYVSESQVGSIAFGRDNLEMTRTLRYGPAFHDFLREHGEPVDQVDMAEWETPQRWIRLGRWTYVSGNLFGGLPEGRSWVKLKDWEGPSFWSGTADVLAPATLKTLLADATSRRGRVIRGSTPYRSLAAVSPSFRRYFEDLPSMAPHLRLTWALQLDSKGVIERFTSTAPLNRNEFIRADLTFSGWGSRAAIVAPPADQVIDERRLDDTLPGDPILRDRPVISK</sequence>
<accession>A0ABW4SSE2</accession>
<gene>
    <name evidence="1" type="ORF">ACFSKW_08270</name>
</gene>
<dbReference type="RefSeq" id="WP_379570825.1">
    <property type="nucleotide sequence ID" value="NZ_JBHUFV010000015.1"/>
</dbReference>
<proteinExistence type="predicted"/>